<organism evidence="1 2">
    <name type="scientific">Datura stramonium</name>
    <name type="common">Jimsonweed</name>
    <name type="synonym">Common thornapple</name>
    <dbReference type="NCBI Taxonomy" id="4076"/>
    <lineage>
        <taxon>Eukaryota</taxon>
        <taxon>Viridiplantae</taxon>
        <taxon>Streptophyta</taxon>
        <taxon>Embryophyta</taxon>
        <taxon>Tracheophyta</taxon>
        <taxon>Spermatophyta</taxon>
        <taxon>Magnoliopsida</taxon>
        <taxon>eudicotyledons</taxon>
        <taxon>Gunneridae</taxon>
        <taxon>Pentapetalae</taxon>
        <taxon>asterids</taxon>
        <taxon>lamiids</taxon>
        <taxon>Solanales</taxon>
        <taxon>Solanaceae</taxon>
        <taxon>Solanoideae</taxon>
        <taxon>Datureae</taxon>
        <taxon>Datura</taxon>
    </lineage>
</organism>
<reference evidence="1 2" key="1">
    <citation type="journal article" date="2021" name="BMC Genomics">
        <title>Datura genome reveals duplications of psychoactive alkaloid biosynthetic genes and high mutation rate following tissue culture.</title>
        <authorList>
            <person name="Rajewski A."/>
            <person name="Carter-House D."/>
            <person name="Stajich J."/>
            <person name="Litt A."/>
        </authorList>
    </citation>
    <scope>NUCLEOTIDE SEQUENCE [LARGE SCALE GENOMIC DNA]</scope>
    <source>
        <strain evidence="1">AR-01</strain>
    </source>
</reference>
<evidence type="ECO:0000313" key="2">
    <source>
        <dbReference type="Proteomes" id="UP000823775"/>
    </source>
</evidence>
<accession>A0ABS8TGC8</accession>
<keyword evidence="2" id="KW-1185">Reference proteome</keyword>
<proteinExistence type="predicted"/>
<sequence>MAIKRLEDIMNLLSSQMAAQHVTKVIKAPPSPLNVDEEVVGWEVDEEILKETFASILLNGEGLEEVCHVIKGLGTYTFQRTKKMMTIGAQTGEPPIFDVYLQLSTDP</sequence>
<dbReference type="Proteomes" id="UP000823775">
    <property type="component" value="Unassembled WGS sequence"/>
</dbReference>
<comment type="caution">
    <text evidence="1">The sequence shown here is derived from an EMBL/GenBank/DDBJ whole genome shotgun (WGS) entry which is preliminary data.</text>
</comment>
<evidence type="ECO:0000313" key="1">
    <source>
        <dbReference type="EMBL" id="MCD7469562.1"/>
    </source>
</evidence>
<name>A0ABS8TGC8_DATST</name>
<dbReference type="EMBL" id="JACEIK010001455">
    <property type="protein sequence ID" value="MCD7469562.1"/>
    <property type="molecule type" value="Genomic_DNA"/>
</dbReference>
<feature type="non-terminal residue" evidence="1">
    <location>
        <position position="107"/>
    </location>
</feature>
<gene>
    <name evidence="1" type="ORF">HAX54_008674</name>
</gene>
<protein>
    <submittedName>
        <fullName evidence="1">Uncharacterized protein</fullName>
    </submittedName>
</protein>